<organism evidence="1 2">
    <name type="scientific">Stakelama pacifica</name>
    <dbReference type="NCBI Taxonomy" id="517720"/>
    <lineage>
        <taxon>Bacteria</taxon>
        <taxon>Pseudomonadati</taxon>
        <taxon>Pseudomonadota</taxon>
        <taxon>Alphaproteobacteria</taxon>
        <taxon>Sphingomonadales</taxon>
        <taxon>Sphingomonadaceae</taxon>
        <taxon>Stakelama</taxon>
    </lineage>
</organism>
<name>A0A4R6FE46_9SPHN</name>
<dbReference type="Gene3D" id="3.40.50.1820">
    <property type="entry name" value="alpha/beta hydrolase"/>
    <property type="match status" value="1"/>
</dbReference>
<dbReference type="Proteomes" id="UP000295493">
    <property type="component" value="Unassembled WGS sequence"/>
</dbReference>
<dbReference type="EMBL" id="SNWD01000016">
    <property type="protein sequence ID" value="TDN78584.1"/>
    <property type="molecule type" value="Genomic_DNA"/>
</dbReference>
<proteinExistence type="predicted"/>
<dbReference type="AlphaFoldDB" id="A0A4R6FE46"/>
<dbReference type="InterPro" id="IPR029058">
    <property type="entry name" value="AB_hydrolase_fold"/>
</dbReference>
<dbReference type="RefSeq" id="WP_229668328.1">
    <property type="nucleotide sequence ID" value="NZ_BMLU01000015.1"/>
</dbReference>
<keyword evidence="2" id="KW-1185">Reference proteome</keyword>
<comment type="caution">
    <text evidence="1">The sequence shown here is derived from an EMBL/GenBank/DDBJ whole genome shotgun (WGS) entry which is preliminary data.</text>
</comment>
<dbReference type="PROSITE" id="PS51257">
    <property type="entry name" value="PROKAR_LIPOPROTEIN"/>
    <property type="match status" value="1"/>
</dbReference>
<protein>
    <submittedName>
        <fullName evidence="1">Ndr family protein</fullName>
    </submittedName>
</protein>
<sequence>MRFSPGLLLAAALLGGCAVQRIEPPATGLQTRLFGESKRDAIRTLIVVLHGDAPSGERADPYGFAERAVDAIPHSAALAIIRPGYGDSEGNRSAGERGKGVGDNYTLDQLKQVGDAILAAKAQLPQARVVVVGDGGGAAIAADLAGIRPKLIDGIVLVSCPCTLPEWRKYMKKQAPRGGWQTVSSSLDPLKTAGGVQPGLRAAMLVGAQDKVTPDKFSRPYAEALALRGIATDYRIVPQAGRLTLNDPQVLEATQKLVSLLPEKQR</sequence>
<evidence type="ECO:0000313" key="2">
    <source>
        <dbReference type="Proteomes" id="UP000295493"/>
    </source>
</evidence>
<reference evidence="1 2" key="1">
    <citation type="submission" date="2019-03" db="EMBL/GenBank/DDBJ databases">
        <title>Genomic Encyclopedia of Type Strains, Phase IV (KMG-IV): sequencing the most valuable type-strain genomes for metagenomic binning, comparative biology and taxonomic classification.</title>
        <authorList>
            <person name="Goeker M."/>
        </authorList>
    </citation>
    <scope>NUCLEOTIDE SEQUENCE [LARGE SCALE GENOMIC DNA]</scope>
    <source>
        <strain evidence="1 2">DSM 25059</strain>
    </source>
</reference>
<accession>A0A4R6FE46</accession>
<gene>
    <name evidence="1" type="ORF">EV664_11627</name>
</gene>
<dbReference type="SUPFAM" id="SSF53474">
    <property type="entry name" value="alpha/beta-Hydrolases"/>
    <property type="match status" value="1"/>
</dbReference>
<evidence type="ECO:0000313" key="1">
    <source>
        <dbReference type="EMBL" id="TDN78584.1"/>
    </source>
</evidence>
<dbReference type="Pfam" id="PF03096">
    <property type="entry name" value="Ndr"/>
    <property type="match status" value="1"/>
</dbReference>
<dbReference type="InterPro" id="IPR004142">
    <property type="entry name" value="NDRG"/>
</dbReference>